<evidence type="ECO:0000256" key="1">
    <source>
        <dbReference type="ARBA" id="ARBA00023015"/>
    </source>
</evidence>
<dbReference type="AlphaFoldDB" id="A0AA41U197"/>
<sequence>MQASPSSRRVGPVLNKSQQRRSELIAVGRRLFARTSYDALSIDDIAYHAGVAKGLIYYYFANKRGYYIAVVQDAVDELIMNAERDPELPPRERLLRTLDSYLLFAQGHEAAYRTVVSGGVGFDAEVLAIRDRVRGQLVATIAEGAYGRSDLSPTARAALAGWLSYCEGVTLDWLHHQDLDRDFVRTLLVAMLLRTLRTIEEFDPGFPAPRPAD</sequence>
<evidence type="ECO:0000256" key="3">
    <source>
        <dbReference type="ARBA" id="ARBA00023163"/>
    </source>
</evidence>
<dbReference type="InterPro" id="IPR036271">
    <property type="entry name" value="Tet_transcr_reg_TetR-rel_C_sf"/>
</dbReference>
<evidence type="ECO:0000259" key="5">
    <source>
        <dbReference type="PROSITE" id="PS50977"/>
    </source>
</evidence>
<feature type="DNA-binding region" description="H-T-H motif" evidence="4">
    <location>
        <begin position="41"/>
        <end position="60"/>
    </location>
</feature>
<comment type="caution">
    <text evidence="6">The sequence shown here is derived from an EMBL/GenBank/DDBJ whole genome shotgun (WGS) entry which is preliminary data.</text>
</comment>
<dbReference type="PANTHER" id="PTHR30055:SF227">
    <property type="entry name" value="TRANSCRIPTIONAL REGULATORY PROTEIN (PROBABLY TETR-FAMILY)-RELATED"/>
    <property type="match status" value="1"/>
</dbReference>
<accession>A0AA41U197</accession>
<keyword evidence="3" id="KW-0804">Transcription</keyword>
<evidence type="ECO:0000313" key="7">
    <source>
        <dbReference type="Proteomes" id="UP001165378"/>
    </source>
</evidence>
<dbReference type="GO" id="GO:0003700">
    <property type="term" value="F:DNA-binding transcription factor activity"/>
    <property type="evidence" value="ECO:0007669"/>
    <property type="project" value="TreeGrafter"/>
</dbReference>
<dbReference type="InterPro" id="IPR001647">
    <property type="entry name" value="HTH_TetR"/>
</dbReference>
<dbReference type="Gene3D" id="1.10.357.10">
    <property type="entry name" value="Tetracycline Repressor, domain 2"/>
    <property type="match status" value="1"/>
</dbReference>
<keyword evidence="7" id="KW-1185">Reference proteome</keyword>
<dbReference type="Proteomes" id="UP001165378">
    <property type="component" value="Unassembled WGS sequence"/>
</dbReference>
<dbReference type="RefSeq" id="WP_235049985.1">
    <property type="nucleotide sequence ID" value="NZ_JAKFHA010000001.1"/>
</dbReference>
<name>A0AA41U197_9ACTN</name>
<evidence type="ECO:0000313" key="6">
    <source>
        <dbReference type="EMBL" id="MCF2525914.1"/>
    </source>
</evidence>
<dbReference type="InterPro" id="IPR054129">
    <property type="entry name" value="DesT_TetR_C"/>
</dbReference>
<feature type="domain" description="HTH tetR-type" evidence="5">
    <location>
        <begin position="18"/>
        <end position="78"/>
    </location>
</feature>
<dbReference type="EMBL" id="JAKFHA010000001">
    <property type="protein sequence ID" value="MCF2525914.1"/>
    <property type="molecule type" value="Genomic_DNA"/>
</dbReference>
<protein>
    <submittedName>
        <fullName evidence="6">TetR/AcrR family transcriptional regulator</fullName>
    </submittedName>
</protein>
<gene>
    <name evidence="6" type="ORF">LZ495_01570</name>
</gene>
<dbReference type="InterPro" id="IPR050109">
    <property type="entry name" value="HTH-type_TetR-like_transc_reg"/>
</dbReference>
<evidence type="ECO:0000256" key="4">
    <source>
        <dbReference type="PROSITE-ProRule" id="PRU00335"/>
    </source>
</evidence>
<dbReference type="GO" id="GO:0000976">
    <property type="term" value="F:transcription cis-regulatory region binding"/>
    <property type="evidence" value="ECO:0007669"/>
    <property type="project" value="TreeGrafter"/>
</dbReference>
<dbReference type="SUPFAM" id="SSF46689">
    <property type="entry name" value="Homeodomain-like"/>
    <property type="match status" value="1"/>
</dbReference>
<organism evidence="6 7">
    <name type="scientific">Yinghuangia soli</name>
    <dbReference type="NCBI Taxonomy" id="2908204"/>
    <lineage>
        <taxon>Bacteria</taxon>
        <taxon>Bacillati</taxon>
        <taxon>Actinomycetota</taxon>
        <taxon>Actinomycetes</taxon>
        <taxon>Kitasatosporales</taxon>
        <taxon>Streptomycetaceae</taxon>
        <taxon>Yinghuangia</taxon>
    </lineage>
</organism>
<dbReference type="Pfam" id="PF21943">
    <property type="entry name" value="TetR_C_46"/>
    <property type="match status" value="1"/>
</dbReference>
<dbReference type="PROSITE" id="PS50977">
    <property type="entry name" value="HTH_TETR_2"/>
    <property type="match status" value="1"/>
</dbReference>
<dbReference type="PRINTS" id="PR00455">
    <property type="entry name" value="HTHTETR"/>
</dbReference>
<dbReference type="SUPFAM" id="SSF48498">
    <property type="entry name" value="Tetracyclin repressor-like, C-terminal domain"/>
    <property type="match status" value="1"/>
</dbReference>
<proteinExistence type="predicted"/>
<evidence type="ECO:0000256" key="2">
    <source>
        <dbReference type="ARBA" id="ARBA00023125"/>
    </source>
</evidence>
<dbReference type="PANTHER" id="PTHR30055">
    <property type="entry name" value="HTH-TYPE TRANSCRIPTIONAL REGULATOR RUTR"/>
    <property type="match status" value="1"/>
</dbReference>
<dbReference type="Pfam" id="PF00440">
    <property type="entry name" value="TetR_N"/>
    <property type="match status" value="1"/>
</dbReference>
<dbReference type="InterPro" id="IPR009057">
    <property type="entry name" value="Homeodomain-like_sf"/>
</dbReference>
<keyword evidence="2 4" id="KW-0238">DNA-binding</keyword>
<reference evidence="6" key="1">
    <citation type="submission" date="2022-01" db="EMBL/GenBank/DDBJ databases">
        <title>Genome-Based Taxonomic Classification of the Phylum Actinobacteria.</title>
        <authorList>
            <person name="Gao Y."/>
        </authorList>
    </citation>
    <scope>NUCLEOTIDE SEQUENCE</scope>
    <source>
        <strain evidence="6">KLBMP 8922</strain>
    </source>
</reference>
<keyword evidence="1" id="KW-0805">Transcription regulation</keyword>